<dbReference type="InterPro" id="IPR013747">
    <property type="entry name" value="ACP_syn_III_C"/>
</dbReference>
<comment type="subcellular location">
    <subcellularLocation>
        <location evidence="13">Cytoplasm</location>
    </subcellularLocation>
</comment>
<dbReference type="FunFam" id="3.40.47.10:FF:000004">
    <property type="entry name" value="3-oxoacyl-[acyl-carrier-protein] synthase 3"/>
    <property type="match status" value="1"/>
</dbReference>
<keyword evidence="9 13" id="KW-0275">Fatty acid biosynthesis</keyword>
<evidence type="ECO:0000313" key="17">
    <source>
        <dbReference type="Proteomes" id="UP000249739"/>
    </source>
</evidence>
<keyword evidence="8 13" id="KW-0443">Lipid metabolism</keyword>
<accession>A0A2W5FR06</accession>
<dbReference type="EC" id="2.3.1.180" evidence="3 13"/>
<dbReference type="GO" id="GO:0004315">
    <property type="term" value="F:3-oxoacyl-[acyl-carrier-protein] synthase activity"/>
    <property type="evidence" value="ECO:0007669"/>
    <property type="project" value="InterPro"/>
</dbReference>
<comment type="domain">
    <text evidence="13">The last Arg residue of the ACP-binding site is essential for the weak association between ACP/AcpP and FabH.</text>
</comment>
<evidence type="ECO:0000256" key="10">
    <source>
        <dbReference type="ARBA" id="ARBA00023268"/>
    </source>
</evidence>
<dbReference type="SUPFAM" id="SSF53901">
    <property type="entry name" value="Thiolase-like"/>
    <property type="match status" value="1"/>
</dbReference>
<dbReference type="PANTHER" id="PTHR34069">
    <property type="entry name" value="3-OXOACYL-[ACYL-CARRIER-PROTEIN] SYNTHASE 3"/>
    <property type="match status" value="1"/>
</dbReference>
<organism evidence="16 17">
    <name type="scientific">Micavibrio aeruginosavorus</name>
    <dbReference type="NCBI Taxonomy" id="349221"/>
    <lineage>
        <taxon>Bacteria</taxon>
        <taxon>Pseudomonadati</taxon>
        <taxon>Bdellovibrionota</taxon>
        <taxon>Bdellovibrionia</taxon>
        <taxon>Bdellovibrionales</taxon>
        <taxon>Pseudobdellovibrionaceae</taxon>
        <taxon>Micavibrio</taxon>
    </lineage>
</organism>
<comment type="pathway">
    <text evidence="1 13">Lipid metabolism; fatty acid biosynthesis.</text>
</comment>
<keyword evidence="7 13" id="KW-0276">Fatty acid metabolism</keyword>
<feature type="active site" evidence="13">
    <location>
        <position position="281"/>
    </location>
</feature>
<evidence type="ECO:0000256" key="7">
    <source>
        <dbReference type="ARBA" id="ARBA00022832"/>
    </source>
</evidence>
<comment type="function">
    <text evidence="13">Catalyzes the condensation reaction of fatty acid synthesis by the addition to an acyl acceptor of two carbons from malonyl-ACP. Catalyzes the first condensation reaction which initiates fatty acid synthesis and may therefore play a role in governing the total rate of fatty acid production. Possesses both acetoacetyl-ACP synthase and acetyl transacylase activities. Its substrate specificity determines the biosynthesis of branched-chain and/or straight-chain of fatty acids.</text>
</comment>
<evidence type="ECO:0000256" key="5">
    <source>
        <dbReference type="ARBA" id="ARBA00022516"/>
    </source>
</evidence>
<evidence type="ECO:0000259" key="14">
    <source>
        <dbReference type="Pfam" id="PF08541"/>
    </source>
</evidence>
<evidence type="ECO:0000259" key="15">
    <source>
        <dbReference type="Pfam" id="PF08545"/>
    </source>
</evidence>
<comment type="caution">
    <text evidence="16">The sequence shown here is derived from an EMBL/GenBank/DDBJ whole genome shotgun (WGS) entry which is preliminary data.</text>
</comment>
<gene>
    <name evidence="13" type="primary">fabH</name>
    <name evidence="16" type="ORF">DI586_02230</name>
</gene>
<feature type="region of interest" description="ACP-binding" evidence="13">
    <location>
        <begin position="252"/>
        <end position="256"/>
    </location>
</feature>
<evidence type="ECO:0000256" key="13">
    <source>
        <dbReference type="HAMAP-Rule" id="MF_01815"/>
    </source>
</evidence>
<dbReference type="Proteomes" id="UP000249739">
    <property type="component" value="Unassembled WGS sequence"/>
</dbReference>
<protein>
    <recommendedName>
        <fullName evidence="3 13">Beta-ketoacyl-[acyl-carrier-protein] synthase III</fullName>
        <shortName evidence="13">Beta-ketoacyl-ACP synthase III</shortName>
        <shortName evidence="13">KAS III</shortName>
        <ecNumber evidence="3 13">2.3.1.180</ecNumber>
    </recommendedName>
    <alternativeName>
        <fullName evidence="13">3-oxoacyl-[acyl-carrier-protein] synthase 3</fullName>
    </alternativeName>
    <alternativeName>
        <fullName evidence="13">3-oxoacyl-[acyl-carrier-protein] synthase III</fullName>
    </alternativeName>
</protein>
<dbReference type="NCBIfam" id="TIGR00747">
    <property type="entry name" value="fabH"/>
    <property type="match status" value="1"/>
</dbReference>
<evidence type="ECO:0000256" key="9">
    <source>
        <dbReference type="ARBA" id="ARBA00023160"/>
    </source>
</evidence>
<dbReference type="UniPathway" id="UPA00094"/>
<evidence type="ECO:0000256" key="1">
    <source>
        <dbReference type="ARBA" id="ARBA00005194"/>
    </source>
</evidence>
<comment type="subunit">
    <text evidence="13">Homodimer.</text>
</comment>
<comment type="catalytic activity">
    <reaction evidence="12">
        <text>malonyl-[ACP] + acetyl-CoA + H(+) = 3-oxobutanoyl-[ACP] + CO2 + CoA</text>
        <dbReference type="Rhea" id="RHEA:12080"/>
        <dbReference type="Rhea" id="RHEA-COMP:9623"/>
        <dbReference type="Rhea" id="RHEA-COMP:9625"/>
        <dbReference type="ChEBI" id="CHEBI:15378"/>
        <dbReference type="ChEBI" id="CHEBI:16526"/>
        <dbReference type="ChEBI" id="CHEBI:57287"/>
        <dbReference type="ChEBI" id="CHEBI:57288"/>
        <dbReference type="ChEBI" id="CHEBI:78449"/>
        <dbReference type="ChEBI" id="CHEBI:78450"/>
        <dbReference type="EC" id="2.3.1.180"/>
    </reaction>
    <physiologicalReaction direction="left-to-right" evidence="12">
        <dbReference type="Rhea" id="RHEA:12081"/>
    </physiologicalReaction>
</comment>
<comment type="similarity">
    <text evidence="2 13">Belongs to the thiolase-like superfamily. FabH family.</text>
</comment>
<dbReference type="Pfam" id="PF08545">
    <property type="entry name" value="ACP_syn_III"/>
    <property type="match status" value="1"/>
</dbReference>
<feature type="domain" description="Beta-ketoacyl-[acyl-carrier-protein] synthase III N-terminal" evidence="15">
    <location>
        <begin position="108"/>
        <end position="191"/>
    </location>
</feature>
<keyword evidence="4 13" id="KW-0963">Cytoplasm</keyword>
<dbReference type="Gene3D" id="3.40.47.10">
    <property type="match status" value="1"/>
</dbReference>
<dbReference type="InterPro" id="IPR016039">
    <property type="entry name" value="Thiolase-like"/>
</dbReference>
<evidence type="ECO:0000256" key="12">
    <source>
        <dbReference type="ARBA" id="ARBA00051096"/>
    </source>
</evidence>
<feature type="domain" description="Beta-ketoacyl-[acyl-carrier-protein] synthase III C-terminal" evidence="14">
    <location>
        <begin position="235"/>
        <end position="323"/>
    </location>
</feature>
<evidence type="ECO:0000256" key="2">
    <source>
        <dbReference type="ARBA" id="ARBA00008642"/>
    </source>
</evidence>
<evidence type="ECO:0000256" key="4">
    <source>
        <dbReference type="ARBA" id="ARBA00022490"/>
    </source>
</evidence>
<keyword evidence="11 13" id="KW-0012">Acyltransferase</keyword>
<keyword evidence="10 13" id="KW-0511">Multifunctional enzyme</keyword>
<keyword evidence="6 13" id="KW-0808">Transferase</keyword>
<sequence length="324" mass="34659">MIRSIIVATGSYLPDRIVTNKDLESIVDTTDEWIVQRSGIRERRVAAEGQATSDLAIRAAKRALEASNLQASDIDAVIVATTTPDQTFPSVAVRVQTGIGMNTGGIAFDVQAVCTGFVYAMAVADNFIRLGQARRIMVIGAEKMSAILNWSDRTTCVLFGDGAGAVILEASEEKGGKDDRGVLSTHLHANGTLTDILYTDGGPSTTGQAGKIVMQGKEVFKNAVNLMAEVVNETLEHNNITSEEIDWLVPHQANIRIIQSTAEKLNMDISKVVLTVEKHGNTSAASIPLALDEAVRDGRIKKGQLLLMEALGGGLTWGAALVRF</sequence>
<keyword evidence="5 13" id="KW-0444">Lipid biosynthesis</keyword>
<dbReference type="CDD" id="cd00830">
    <property type="entry name" value="KAS_III"/>
    <property type="match status" value="1"/>
</dbReference>
<dbReference type="EMBL" id="QFOT01000013">
    <property type="protein sequence ID" value="PZP56854.1"/>
    <property type="molecule type" value="Genomic_DNA"/>
</dbReference>
<feature type="active site" evidence="13">
    <location>
        <position position="114"/>
    </location>
</feature>
<dbReference type="GO" id="GO:0005737">
    <property type="term" value="C:cytoplasm"/>
    <property type="evidence" value="ECO:0007669"/>
    <property type="project" value="UniProtKB-SubCell"/>
</dbReference>
<dbReference type="GO" id="GO:0033818">
    <property type="term" value="F:beta-ketoacyl-acyl-carrier-protein synthase III activity"/>
    <property type="evidence" value="ECO:0007669"/>
    <property type="project" value="UniProtKB-UniRule"/>
</dbReference>
<proteinExistence type="inferred from homology"/>
<evidence type="ECO:0000256" key="6">
    <source>
        <dbReference type="ARBA" id="ARBA00022679"/>
    </source>
</evidence>
<evidence type="ECO:0000313" key="16">
    <source>
        <dbReference type="EMBL" id="PZP56854.1"/>
    </source>
</evidence>
<evidence type="ECO:0000256" key="3">
    <source>
        <dbReference type="ARBA" id="ARBA00012333"/>
    </source>
</evidence>
<reference evidence="16 17" key="1">
    <citation type="submission" date="2017-08" db="EMBL/GenBank/DDBJ databases">
        <title>Infants hospitalized years apart are colonized by the same room-sourced microbial strains.</title>
        <authorList>
            <person name="Brooks B."/>
            <person name="Olm M.R."/>
            <person name="Firek B.A."/>
            <person name="Baker R."/>
            <person name="Thomas B.C."/>
            <person name="Morowitz M.J."/>
            <person name="Banfield J.F."/>
        </authorList>
    </citation>
    <scope>NUCLEOTIDE SEQUENCE [LARGE SCALE GENOMIC DNA]</scope>
    <source>
        <strain evidence="16">S2_006_000_R2_64</strain>
    </source>
</reference>
<dbReference type="PANTHER" id="PTHR34069:SF2">
    <property type="entry name" value="BETA-KETOACYL-[ACYL-CARRIER-PROTEIN] SYNTHASE III"/>
    <property type="match status" value="1"/>
</dbReference>
<dbReference type="InterPro" id="IPR013751">
    <property type="entry name" value="ACP_syn_III_N"/>
</dbReference>
<dbReference type="NCBIfam" id="NF006829">
    <property type="entry name" value="PRK09352.1"/>
    <property type="match status" value="1"/>
</dbReference>
<dbReference type="GO" id="GO:0044550">
    <property type="term" value="P:secondary metabolite biosynthetic process"/>
    <property type="evidence" value="ECO:0007669"/>
    <property type="project" value="TreeGrafter"/>
</dbReference>
<dbReference type="HAMAP" id="MF_01815">
    <property type="entry name" value="FabH"/>
    <property type="match status" value="1"/>
</dbReference>
<dbReference type="AlphaFoldDB" id="A0A2W5FR06"/>
<dbReference type="GO" id="GO:0006633">
    <property type="term" value="P:fatty acid biosynthetic process"/>
    <property type="evidence" value="ECO:0007669"/>
    <property type="project" value="UniProtKB-UniRule"/>
</dbReference>
<evidence type="ECO:0000256" key="11">
    <source>
        <dbReference type="ARBA" id="ARBA00023315"/>
    </source>
</evidence>
<feature type="active site" evidence="13">
    <location>
        <position position="251"/>
    </location>
</feature>
<name>A0A2W5FR06_9BACT</name>
<dbReference type="InterPro" id="IPR004655">
    <property type="entry name" value="FabH"/>
</dbReference>
<evidence type="ECO:0000256" key="8">
    <source>
        <dbReference type="ARBA" id="ARBA00023098"/>
    </source>
</evidence>
<dbReference type="Pfam" id="PF08541">
    <property type="entry name" value="ACP_syn_III_C"/>
    <property type="match status" value="1"/>
</dbReference>